<feature type="transmembrane region" description="Helical" evidence="8">
    <location>
        <begin position="842"/>
        <end position="861"/>
    </location>
</feature>
<dbReference type="PROSITE" id="PS00154">
    <property type="entry name" value="ATPASE_E1_E2"/>
    <property type="match status" value="1"/>
</dbReference>
<evidence type="ECO:0000256" key="7">
    <source>
        <dbReference type="ARBA" id="ARBA00023136"/>
    </source>
</evidence>
<keyword evidence="6 8" id="KW-1133">Transmembrane helix</keyword>
<evidence type="ECO:0000256" key="8">
    <source>
        <dbReference type="SAM" id="Phobius"/>
    </source>
</evidence>
<comment type="subcellular location">
    <subcellularLocation>
        <location evidence="1">Membrane</location>
        <topology evidence="1">Multi-pass membrane protein</topology>
    </subcellularLocation>
</comment>
<dbReference type="SUPFAM" id="SSF81665">
    <property type="entry name" value="Calcium ATPase, transmembrane domain M"/>
    <property type="match status" value="1"/>
</dbReference>
<dbReference type="Gene3D" id="3.40.50.1000">
    <property type="entry name" value="HAD superfamily/HAD-like"/>
    <property type="match status" value="1"/>
</dbReference>
<dbReference type="SUPFAM" id="SSF56784">
    <property type="entry name" value="HAD-like"/>
    <property type="match status" value="1"/>
</dbReference>
<dbReference type="InterPro" id="IPR008250">
    <property type="entry name" value="ATPase_P-typ_transduc_dom_A_sf"/>
</dbReference>
<keyword evidence="7 8" id="KW-0472">Membrane</keyword>
<keyword evidence="4" id="KW-0067">ATP-binding</keyword>
<dbReference type="GO" id="GO:0016887">
    <property type="term" value="F:ATP hydrolysis activity"/>
    <property type="evidence" value="ECO:0007669"/>
    <property type="project" value="InterPro"/>
</dbReference>
<evidence type="ECO:0000313" key="10">
    <source>
        <dbReference type="EMBL" id="MBN8661839.1"/>
    </source>
</evidence>
<feature type="transmembrane region" description="Helical" evidence="8">
    <location>
        <begin position="881"/>
        <end position="903"/>
    </location>
</feature>
<dbReference type="SMART" id="SM00831">
    <property type="entry name" value="Cation_ATPase_N"/>
    <property type="match status" value="1"/>
</dbReference>
<evidence type="ECO:0000256" key="2">
    <source>
        <dbReference type="ARBA" id="ARBA00022692"/>
    </source>
</evidence>
<dbReference type="Gene3D" id="1.20.1110.10">
    <property type="entry name" value="Calcium-transporting ATPase, transmembrane domain"/>
    <property type="match status" value="1"/>
</dbReference>
<dbReference type="Pfam" id="PF00122">
    <property type="entry name" value="E1-E2_ATPase"/>
    <property type="match status" value="1"/>
</dbReference>
<dbReference type="SFLD" id="SFLDF00027">
    <property type="entry name" value="p-type_atpase"/>
    <property type="match status" value="1"/>
</dbReference>
<dbReference type="PANTHER" id="PTHR42861">
    <property type="entry name" value="CALCIUM-TRANSPORTING ATPASE"/>
    <property type="match status" value="1"/>
</dbReference>
<gene>
    <name evidence="10" type="ORF">J0M35_15840</name>
</gene>
<dbReference type="NCBIfam" id="TIGR01494">
    <property type="entry name" value="ATPase_P-type"/>
    <property type="match status" value="2"/>
</dbReference>
<dbReference type="InterPro" id="IPR023298">
    <property type="entry name" value="ATPase_P-typ_TM_dom_sf"/>
</dbReference>
<dbReference type="Pfam" id="PF00690">
    <property type="entry name" value="Cation_ATPase_N"/>
    <property type="match status" value="1"/>
</dbReference>
<dbReference type="PRINTS" id="PR00120">
    <property type="entry name" value="HATPASE"/>
</dbReference>
<evidence type="ECO:0000256" key="4">
    <source>
        <dbReference type="ARBA" id="ARBA00022840"/>
    </source>
</evidence>
<dbReference type="SFLD" id="SFLDS00003">
    <property type="entry name" value="Haloacid_Dehalogenase"/>
    <property type="match status" value="1"/>
</dbReference>
<dbReference type="GO" id="GO:0005524">
    <property type="term" value="F:ATP binding"/>
    <property type="evidence" value="ECO:0007669"/>
    <property type="project" value="UniProtKB-KW"/>
</dbReference>
<feature type="domain" description="Cation-transporting P-type ATPase N-terminal" evidence="9">
    <location>
        <begin position="6"/>
        <end position="77"/>
    </location>
</feature>
<dbReference type="InterPro" id="IPR036412">
    <property type="entry name" value="HAD-like_sf"/>
</dbReference>
<dbReference type="InterPro" id="IPR059000">
    <property type="entry name" value="ATPase_P-type_domA"/>
</dbReference>
<feature type="transmembrane region" description="Helical" evidence="8">
    <location>
        <begin position="266"/>
        <end position="292"/>
    </location>
</feature>
<dbReference type="EMBL" id="JAFLCK010000025">
    <property type="protein sequence ID" value="MBN8661839.1"/>
    <property type="molecule type" value="Genomic_DNA"/>
</dbReference>
<dbReference type="Gene3D" id="2.70.150.10">
    <property type="entry name" value="Calcium-transporting ATPase, cytoplasmic transduction domain A"/>
    <property type="match status" value="1"/>
</dbReference>
<dbReference type="InterPro" id="IPR001757">
    <property type="entry name" value="P_typ_ATPase"/>
</dbReference>
<evidence type="ECO:0000256" key="5">
    <source>
        <dbReference type="ARBA" id="ARBA00022967"/>
    </source>
</evidence>
<evidence type="ECO:0000256" key="1">
    <source>
        <dbReference type="ARBA" id="ARBA00004141"/>
    </source>
</evidence>
<dbReference type="GO" id="GO:0016020">
    <property type="term" value="C:membrane"/>
    <property type="evidence" value="ECO:0007669"/>
    <property type="project" value="UniProtKB-SubCell"/>
</dbReference>
<sequence>MTEATKPTIKQIEEVQKTSLTKGLSCQEAKARLAIWGENAISTKKDGSALTLAIRQFQSTVVILLLAAAAVSYWGGEHLQGSGIVIAVLINALVGFATEMKAKVSLEKLEAMAGPTARVIRDGLENDLPAKELVPGDLILLESGDRVPADLKIAEAASLSADESAMTGESVSVYKSEKEIEGGQDDDTMLFQGTLVLSGRARAIVTATGNNTRLGKLGKLLSEAVSGRTPLEESLEELGKQLTWLTVILSTIIALVGIWHKENLWLMLQTAVALAVAAIPEGMPVVATLALTAGTHRMIKARALIRHLAAVETLGCTTVICTDKTGTLTENQMVVTDILFAREHFYVTGKGYNPEGDFIDAESGKPAKETAIEELKILLRAAALCNDARLEKHENEKEGTWHVHGDPTEGALLTAAAKLGLTAQADFCVWPRLQDLPFDLERKRMTTIHQGPQGERYAFIKGSPGSVLGIANRIEMDAIGGNTESLDEAMRSFILQKNAEMAEKGLRVLAIGYKTISENDTVSIEEVENEIVLLGLVGMQDRPREAVPDSIERCHNAGIKVVMLTGDQPATARAIAQDLKLIEKAEIPLEEDKRILRLSDLEHLDKDELTKALAQARVLARATPEMKLKVVQCLQEKGEVVAMTGDGVNDAPALRQANIGVAMGLTGTSLAREASAMVITDDNFATIVKAVEEGRIIYGNIRRAIAYLLTASLAAVICVALAVLFDTGLPFTPLQLLWLNLIMHIFPGLGIVVSRTRCDVMHLKPRHPKDKLIDKETAIEITLRAFIVAGAVLYCAHFQRNSQNLQTVAFSTLSLALILQSISWMFKDSQLKWSNADEVRKLAWPAVNIIASLILLAMAAYLKPLQDLLTMTKPTPIETLIVVGVSLASYTLSGLFLFVFRLFSKTKG</sequence>
<dbReference type="SFLD" id="SFLDG00002">
    <property type="entry name" value="C1.7:_P-type_atpase_like"/>
    <property type="match status" value="1"/>
</dbReference>
<dbReference type="InterPro" id="IPR006068">
    <property type="entry name" value="ATPase_P-typ_cation-transptr_C"/>
</dbReference>
<protein>
    <submittedName>
        <fullName evidence="10">Cation-translocating P-type ATPase</fullName>
    </submittedName>
</protein>
<dbReference type="Pfam" id="PF13246">
    <property type="entry name" value="Cation_ATPase"/>
    <property type="match status" value="1"/>
</dbReference>
<feature type="transmembrane region" description="Helical" evidence="8">
    <location>
        <begin position="242"/>
        <end position="260"/>
    </location>
</feature>
<dbReference type="InterPro" id="IPR004014">
    <property type="entry name" value="ATPase_P-typ_cation-transptr_N"/>
</dbReference>
<dbReference type="InterPro" id="IPR044492">
    <property type="entry name" value="P_typ_ATPase_HD_dom"/>
</dbReference>
<dbReference type="AlphaFoldDB" id="A0A8J7TML2"/>
<keyword evidence="3" id="KW-0547">Nucleotide-binding</keyword>
<dbReference type="InterPro" id="IPR018303">
    <property type="entry name" value="ATPase_P-typ_P_site"/>
</dbReference>
<evidence type="ECO:0000259" key="9">
    <source>
        <dbReference type="SMART" id="SM00831"/>
    </source>
</evidence>
<dbReference type="Proteomes" id="UP000664277">
    <property type="component" value="Unassembled WGS sequence"/>
</dbReference>
<evidence type="ECO:0000256" key="3">
    <source>
        <dbReference type="ARBA" id="ARBA00022741"/>
    </source>
</evidence>
<feature type="transmembrane region" description="Helical" evidence="8">
    <location>
        <begin position="737"/>
        <end position="756"/>
    </location>
</feature>
<dbReference type="FunFam" id="3.40.50.1000:FF:000083">
    <property type="entry name" value="Sodium/potassium-transporting ATPase subunit alpha"/>
    <property type="match status" value="1"/>
</dbReference>
<comment type="caution">
    <text evidence="10">The sequence shown here is derived from an EMBL/GenBank/DDBJ whole genome shotgun (WGS) entry which is preliminary data.</text>
</comment>
<dbReference type="Gene3D" id="3.40.1110.10">
    <property type="entry name" value="Calcium-transporting ATPase, cytoplasmic domain N"/>
    <property type="match status" value="1"/>
</dbReference>
<reference evidence="10" key="1">
    <citation type="submission" date="2021-02" db="EMBL/GenBank/DDBJ databases">
        <title>Genome-Resolved Metagenomics of a Microbial Community Performing Photosynthetic Biological Nutrient Removal.</title>
        <authorList>
            <person name="Mcdaniel E.A."/>
        </authorList>
    </citation>
    <scope>NUCLEOTIDE SEQUENCE</scope>
    <source>
        <strain evidence="10">UWPOB_OBS1</strain>
    </source>
</reference>
<accession>A0A8J7TML2</accession>
<dbReference type="SUPFAM" id="SSF81653">
    <property type="entry name" value="Calcium ATPase, transduction domain A"/>
    <property type="match status" value="1"/>
</dbReference>
<dbReference type="SUPFAM" id="SSF81660">
    <property type="entry name" value="Metal cation-transporting ATPase, ATP-binding domain N"/>
    <property type="match status" value="1"/>
</dbReference>
<feature type="transmembrane region" description="Helical" evidence="8">
    <location>
        <begin position="79"/>
        <end position="98"/>
    </location>
</feature>
<organism evidence="10 11">
    <name type="scientific">Candidatus Obscuribacter phosphatis</name>
    <dbReference type="NCBI Taxonomy" id="1906157"/>
    <lineage>
        <taxon>Bacteria</taxon>
        <taxon>Bacillati</taxon>
        <taxon>Candidatus Melainabacteria</taxon>
        <taxon>Candidatus Obscuribacterales</taxon>
        <taxon>Candidatus Obscuribacteraceae</taxon>
        <taxon>Candidatus Obscuribacter</taxon>
    </lineage>
</organism>
<feature type="transmembrane region" description="Helical" evidence="8">
    <location>
        <begin position="52"/>
        <end position="73"/>
    </location>
</feature>
<evidence type="ECO:0000256" key="6">
    <source>
        <dbReference type="ARBA" id="ARBA00022989"/>
    </source>
</evidence>
<proteinExistence type="predicted"/>
<dbReference type="PRINTS" id="PR00119">
    <property type="entry name" value="CATATPASE"/>
</dbReference>
<keyword evidence="2 8" id="KW-0812">Transmembrane</keyword>
<keyword evidence="5" id="KW-1278">Translocase</keyword>
<name>A0A8J7TML2_9BACT</name>
<evidence type="ECO:0000313" key="11">
    <source>
        <dbReference type="Proteomes" id="UP000664277"/>
    </source>
</evidence>
<dbReference type="InterPro" id="IPR023214">
    <property type="entry name" value="HAD_sf"/>
</dbReference>
<feature type="transmembrane region" description="Helical" evidence="8">
    <location>
        <begin position="704"/>
        <end position="725"/>
    </location>
</feature>
<dbReference type="Pfam" id="PF00689">
    <property type="entry name" value="Cation_ATPase_C"/>
    <property type="match status" value="1"/>
</dbReference>
<dbReference type="InterPro" id="IPR023299">
    <property type="entry name" value="ATPase_P-typ_cyto_dom_N"/>
</dbReference>